<proteinExistence type="predicted"/>
<organism evidence="2 3">
    <name type="scientific">Rangifer tarandus platyrhynchus</name>
    <name type="common">Svalbard reindeer</name>
    <dbReference type="NCBI Taxonomy" id="3082113"/>
    <lineage>
        <taxon>Eukaryota</taxon>
        <taxon>Metazoa</taxon>
        <taxon>Chordata</taxon>
        <taxon>Craniata</taxon>
        <taxon>Vertebrata</taxon>
        <taxon>Euteleostomi</taxon>
        <taxon>Mammalia</taxon>
        <taxon>Eutheria</taxon>
        <taxon>Laurasiatheria</taxon>
        <taxon>Artiodactyla</taxon>
        <taxon>Ruminantia</taxon>
        <taxon>Pecora</taxon>
        <taxon>Cervidae</taxon>
        <taxon>Odocoileinae</taxon>
        <taxon>Rangifer</taxon>
    </lineage>
</organism>
<evidence type="ECO:0000313" key="3">
    <source>
        <dbReference type="Proteomes" id="UP001176941"/>
    </source>
</evidence>
<reference evidence="2" key="1">
    <citation type="submission" date="2023-04" db="EMBL/GenBank/DDBJ databases">
        <authorList>
            <consortium name="ELIXIR-Norway"/>
        </authorList>
    </citation>
    <scope>NUCLEOTIDE SEQUENCE [LARGE SCALE GENOMIC DNA]</scope>
</reference>
<gene>
    <name evidence="2" type="ORF">MRATA1EN1_LOCUS11453</name>
</gene>
<sequence length="194" mass="19937">MRVAPRVRSFRWDEIPAWRDTPSRRGFLQLGGRGRAAQRGPESPGTAAACAFRRGPAGDAMLPGAWPASLPPPARPCPARPRQTLASSMFSPGLPLLRLPGPRTAAPHTPAGGGRRAPSPPPAPPRPRRGGPDPTAGGHWLSSEAESRPRGRAGGVGAAGGGGGRLGAPPPPALAAAVVRPGGYRKWPRSALPC</sequence>
<name>A0ABN8YN66_RANTA</name>
<feature type="compositionally biased region" description="Low complexity" evidence="1">
    <location>
        <begin position="92"/>
        <end position="103"/>
    </location>
</feature>
<protein>
    <submittedName>
        <fullName evidence="2">Uncharacterized protein</fullName>
    </submittedName>
</protein>
<dbReference type="Proteomes" id="UP001176941">
    <property type="component" value="Chromosome 21"/>
</dbReference>
<dbReference type="EMBL" id="OX459957">
    <property type="protein sequence ID" value="CAI9162491.1"/>
    <property type="molecule type" value="Genomic_DNA"/>
</dbReference>
<evidence type="ECO:0000256" key="1">
    <source>
        <dbReference type="SAM" id="MobiDB-lite"/>
    </source>
</evidence>
<feature type="compositionally biased region" description="Gly residues" evidence="1">
    <location>
        <begin position="152"/>
        <end position="166"/>
    </location>
</feature>
<feature type="region of interest" description="Disordered" evidence="1">
    <location>
        <begin position="25"/>
        <end position="172"/>
    </location>
</feature>
<feature type="compositionally biased region" description="Pro residues" evidence="1">
    <location>
        <begin position="69"/>
        <end position="79"/>
    </location>
</feature>
<keyword evidence="3" id="KW-1185">Reference proteome</keyword>
<accession>A0ABN8YN66</accession>
<evidence type="ECO:0000313" key="2">
    <source>
        <dbReference type="EMBL" id="CAI9162491.1"/>
    </source>
</evidence>